<evidence type="ECO:0000256" key="5">
    <source>
        <dbReference type="ARBA" id="ARBA00023089"/>
    </source>
</evidence>
<comment type="similarity">
    <text evidence="10">Belongs to the WUS homeobox family.</text>
</comment>
<evidence type="ECO:0000256" key="13">
    <source>
        <dbReference type="RuleBase" id="RU000682"/>
    </source>
</evidence>
<feature type="compositionally biased region" description="Low complexity" evidence="14">
    <location>
        <begin position="1"/>
        <end position="11"/>
    </location>
</feature>
<evidence type="ECO:0000256" key="10">
    <source>
        <dbReference type="ARBA" id="ARBA00024040"/>
    </source>
</evidence>
<dbReference type="PANTHER" id="PTHR46998">
    <property type="entry name" value="WUSCHEL-RELATED HOMEOBOX 11"/>
    <property type="match status" value="1"/>
</dbReference>
<dbReference type="InterPro" id="IPR001356">
    <property type="entry name" value="HD"/>
</dbReference>
<keyword evidence="5" id="KW-0287">Flowering</keyword>
<feature type="region of interest" description="Disordered" evidence="14">
    <location>
        <begin position="1"/>
        <end position="20"/>
    </location>
</feature>
<evidence type="ECO:0000259" key="15">
    <source>
        <dbReference type="PROSITE" id="PS50071"/>
    </source>
</evidence>
<reference evidence="16" key="2">
    <citation type="submission" date="2019-01" db="UniProtKB">
        <authorList>
            <consortium name="EnsemblPlants"/>
        </authorList>
    </citation>
    <scope>IDENTIFICATION</scope>
    <source>
        <strain evidence="16">cv. Heinz 1706</strain>
    </source>
</reference>
<dbReference type="AlphaFoldDB" id="A0A3Q7H2E0"/>
<keyword evidence="9 12" id="KW-0539">Nucleus</keyword>
<keyword evidence="4" id="KW-0805">Transcription regulation</keyword>
<feature type="domain" description="Homeobox" evidence="15">
    <location>
        <begin position="15"/>
        <end position="80"/>
    </location>
</feature>
<keyword evidence="2" id="KW-0217">Developmental protein</keyword>
<keyword evidence="8" id="KW-0804">Transcription</keyword>
<dbReference type="OMA" id="GHHLMAD"/>
<feature type="DNA-binding region" description="Homeobox" evidence="12">
    <location>
        <begin position="17"/>
        <end position="81"/>
    </location>
</feature>
<evidence type="ECO:0000256" key="11">
    <source>
        <dbReference type="ARBA" id="ARBA00068485"/>
    </source>
</evidence>
<evidence type="ECO:0000256" key="2">
    <source>
        <dbReference type="ARBA" id="ARBA00022473"/>
    </source>
</evidence>
<dbReference type="FunCoup" id="A0A3Q7H2E0">
    <property type="interactions" value="217"/>
</dbReference>
<dbReference type="Proteomes" id="UP000004994">
    <property type="component" value="Chromosome 6"/>
</dbReference>
<dbReference type="STRING" id="4081.A0A3Q7H2E0"/>
<dbReference type="SUPFAM" id="SSF46689">
    <property type="entry name" value="Homeodomain-like"/>
    <property type="match status" value="1"/>
</dbReference>
<dbReference type="Pfam" id="PF00046">
    <property type="entry name" value="Homeodomain"/>
    <property type="match status" value="1"/>
</dbReference>
<dbReference type="EnsemblPlants" id="Solyc06g072890.2.1">
    <property type="protein sequence ID" value="Solyc06g072890.2.1"/>
    <property type="gene ID" value="Solyc06g072890.2"/>
</dbReference>
<evidence type="ECO:0000313" key="16">
    <source>
        <dbReference type="EnsemblPlants" id="Solyc06g072890.2.1"/>
    </source>
</evidence>
<dbReference type="GO" id="GO:0048830">
    <property type="term" value="P:adventitious root development"/>
    <property type="evidence" value="ECO:0007669"/>
    <property type="project" value="InterPro"/>
</dbReference>
<dbReference type="GO" id="GO:0005634">
    <property type="term" value="C:nucleus"/>
    <property type="evidence" value="ECO:0000318"/>
    <property type="project" value="GO_Central"/>
</dbReference>
<dbReference type="GO" id="GO:0006351">
    <property type="term" value="P:DNA-templated transcription"/>
    <property type="evidence" value="ECO:0000318"/>
    <property type="project" value="GO_Central"/>
</dbReference>
<keyword evidence="7 12" id="KW-0371">Homeobox</keyword>
<evidence type="ECO:0000256" key="6">
    <source>
        <dbReference type="ARBA" id="ARBA00023125"/>
    </source>
</evidence>
<dbReference type="InterPro" id="IPR009057">
    <property type="entry name" value="Homeodomain-like_sf"/>
</dbReference>
<dbReference type="PROSITE" id="PS50071">
    <property type="entry name" value="HOMEOBOX_2"/>
    <property type="match status" value="1"/>
</dbReference>
<sequence>MDDDSSSSSQSCERNETVRSRWNPKPEQIVILESIFNSGMVNPRKDETVRIRKMLEQFGAVGDANVFYWFQNRRSRSRRRQRQIQASLSAVSNSNEEQSARSSDGGFITVFINGVAAQVPRGPLDMKAMFGPEDLVLYHSSGVPLPVNEYGFVVQSLQHGESYFLVSSHQPQVAGGRVSNKNMN</sequence>
<evidence type="ECO:0000256" key="7">
    <source>
        <dbReference type="ARBA" id="ARBA00023155"/>
    </source>
</evidence>
<dbReference type="Gene3D" id="1.10.10.60">
    <property type="entry name" value="Homeodomain-like"/>
    <property type="match status" value="1"/>
</dbReference>
<dbReference type="GO" id="GO:0003677">
    <property type="term" value="F:DNA binding"/>
    <property type="evidence" value="ECO:0007669"/>
    <property type="project" value="UniProtKB-UniRule"/>
</dbReference>
<keyword evidence="3" id="KW-0221">Differentiation</keyword>
<dbReference type="GO" id="GO:0003700">
    <property type="term" value="F:DNA-binding transcription factor activity"/>
    <property type="evidence" value="ECO:0000318"/>
    <property type="project" value="GO_Central"/>
</dbReference>
<evidence type="ECO:0000256" key="1">
    <source>
        <dbReference type="ARBA" id="ARBA00004123"/>
    </source>
</evidence>
<dbReference type="PANTHER" id="PTHR46998:SF2">
    <property type="entry name" value="WUSCHEL-RELATED HOMEOBOX 11"/>
    <property type="match status" value="1"/>
</dbReference>
<evidence type="ECO:0000313" key="17">
    <source>
        <dbReference type="Proteomes" id="UP000004994"/>
    </source>
</evidence>
<comment type="subcellular location">
    <subcellularLocation>
        <location evidence="1 12 13">Nucleus</location>
    </subcellularLocation>
</comment>
<protein>
    <recommendedName>
        <fullName evidence="11">Protein WUSCHEL</fullName>
    </recommendedName>
</protein>
<dbReference type="InterPro" id="IPR044558">
    <property type="entry name" value="WOX11-like"/>
</dbReference>
<evidence type="ECO:0000256" key="12">
    <source>
        <dbReference type="PROSITE-ProRule" id="PRU00108"/>
    </source>
</evidence>
<organism evidence="16">
    <name type="scientific">Solanum lycopersicum</name>
    <name type="common">Tomato</name>
    <name type="synonym">Lycopersicon esculentum</name>
    <dbReference type="NCBI Taxonomy" id="4081"/>
    <lineage>
        <taxon>Eukaryota</taxon>
        <taxon>Viridiplantae</taxon>
        <taxon>Streptophyta</taxon>
        <taxon>Embryophyta</taxon>
        <taxon>Tracheophyta</taxon>
        <taxon>Spermatophyta</taxon>
        <taxon>Magnoliopsida</taxon>
        <taxon>eudicotyledons</taxon>
        <taxon>Gunneridae</taxon>
        <taxon>Pentapetalae</taxon>
        <taxon>asterids</taxon>
        <taxon>lamiids</taxon>
        <taxon>Solanales</taxon>
        <taxon>Solanaceae</taxon>
        <taxon>Solanoideae</taxon>
        <taxon>Solaneae</taxon>
        <taxon>Solanum</taxon>
        <taxon>Solanum subgen. Lycopersicon</taxon>
    </lineage>
</organism>
<proteinExistence type="inferred from homology"/>
<evidence type="ECO:0000256" key="8">
    <source>
        <dbReference type="ARBA" id="ARBA00023163"/>
    </source>
</evidence>
<dbReference type="Gramene" id="Solyc06g072890.2.1">
    <property type="protein sequence ID" value="Solyc06g072890.2.1"/>
    <property type="gene ID" value="Solyc06g072890.2"/>
</dbReference>
<name>A0A3Q7H2E0_SOLLC</name>
<dbReference type="FunFam" id="1.10.10.60:FF:000118">
    <property type="entry name" value="WUSCHEL-related homeobox 11"/>
    <property type="match status" value="1"/>
</dbReference>
<dbReference type="InParanoid" id="A0A3Q7H2E0"/>
<evidence type="ECO:0000256" key="14">
    <source>
        <dbReference type="SAM" id="MobiDB-lite"/>
    </source>
</evidence>
<dbReference type="SMART" id="SM00389">
    <property type="entry name" value="HOX"/>
    <property type="match status" value="1"/>
</dbReference>
<dbReference type="GO" id="GO:0010311">
    <property type="term" value="P:lateral root formation"/>
    <property type="evidence" value="ECO:0000318"/>
    <property type="project" value="GO_Central"/>
</dbReference>
<keyword evidence="17" id="KW-1185">Reference proteome</keyword>
<dbReference type="GO" id="GO:0030154">
    <property type="term" value="P:cell differentiation"/>
    <property type="evidence" value="ECO:0007669"/>
    <property type="project" value="UniProtKB-KW"/>
</dbReference>
<reference evidence="16" key="1">
    <citation type="journal article" date="2012" name="Nature">
        <title>The tomato genome sequence provides insights into fleshy fruit evolution.</title>
        <authorList>
            <consortium name="Tomato Genome Consortium"/>
        </authorList>
    </citation>
    <scope>NUCLEOTIDE SEQUENCE [LARGE SCALE GENOMIC DNA]</scope>
    <source>
        <strain evidence="16">cv. Heinz 1706</strain>
    </source>
</reference>
<accession>A0A3Q7H2E0</accession>
<dbReference type="GO" id="GO:0009908">
    <property type="term" value="P:flower development"/>
    <property type="evidence" value="ECO:0007669"/>
    <property type="project" value="UniProtKB-KW"/>
</dbReference>
<keyword evidence="6 12" id="KW-0238">DNA-binding</keyword>
<evidence type="ECO:0000256" key="9">
    <source>
        <dbReference type="ARBA" id="ARBA00023242"/>
    </source>
</evidence>
<evidence type="ECO:0000256" key="3">
    <source>
        <dbReference type="ARBA" id="ARBA00022782"/>
    </source>
</evidence>
<evidence type="ECO:0000256" key="4">
    <source>
        <dbReference type="ARBA" id="ARBA00023015"/>
    </source>
</evidence>